<evidence type="ECO:0000256" key="4">
    <source>
        <dbReference type="ARBA" id="ARBA00022670"/>
    </source>
</evidence>
<sequence length="768" mass="87351">MNDSGSMDVKFGHNSLLTQVLMKCPMGDFLSHMTKVKDNTPGVNQYKAVCYRELRAFRVALADDATKGQTWYFNADGESITLTSDEFYVREITLADTGTCRLPKREARGVMTTGVKLSWKLTAADIPKSVDALIEKTRAVYDAVGSLSPDEVNYNNVVKALADSECEYACERNNLDFLQHVATDKEMRDASCDADKKLSDMRQDVFDAIVAFQKKNPAELSEPEAARFVERLIKLGKRNGLHLPKDVQTKIKELKKRMSDLGIDYGKNLNEENTTLEFTEEELAGAPEDFLKGLERTEGGKCKVTLKYPHYFPCMKKVRNPNVRRTLETAFNSRCLKENTAILEELVRLRHEKAKLLGFPTHAAFVLDMRMAKTPEAVSKFLTELAAKLQPLREEEFKLYMQYKQEEYAKYGFENDGKMNMWDLRYCMSMLEERKYSIDHNALKEYFPMETVTKGLLEIYQELLNLKFVQVKDADVWHEDVTMYEVRDAKSGELMGYFYLDLYPREGKYGHAACFGIQPGCIQPDGKRQIAVAAMVANFTKATADQPSLLTHDEVETYFHEFGHCMHQICALAKFALFSGTNVERDFVEAPSQMLENWCWEKEPLSRMSGHYKTGEPIPDELLQRLTRSRVANAGVFNLRQITLGMFDQTIHKQPEADTAKVLSELSEKLMGIPSTPGTNMAAAFGHMAGGYDAQYYGYLWSEVFCMDMFYSRFRKEGIMSPAVGADYRRLILQPGGSLDAADMLRNFLGRDPKPDAFLISKGLQPEQ</sequence>
<keyword evidence="12" id="KW-1185">Reference proteome</keyword>
<dbReference type="Pfam" id="PF01432">
    <property type="entry name" value="Peptidase_M3"/>
    <property type="match status" value="1"/>
</dbReference>
<dbReference type="InterPro" id="IPR001567">
    <property type="entry name" value="Pept_M3A_M3B_dom"/>
</dbReference>
<dbReference type="Proteomes" id="UP001519460">
    <property type="component" value="Unassembled WGS sequence"/>
</dbReference>
<gene>
    <name evidence="11" type="ORF">BaRGS_00026086</name>
</gene>
<dbReference type="SUPFAM" id="SSF55486">
    <property type="entry name" value="Metalloproteases ('zincins'), catalytic domain"/>
    <property type="match status" value="1"/>
</dbReference>
<name>A0ABD0K5F5_9CAEN</name>
<evidence type="ECO:0000256" key="5">
    <source>
        <dbReference type="ARBA" id="ARBA00022723"/>
    </source>
</evidence>
<protein>
    <recommendedName>
        <fullName evidence="10">Peptidase M3A/M3B catalytic domain-containing protein</fullName>
    </recommendedName>
</protein>
<comment type="subcellular location">
    <subcellularLocation>
        <location evidence="1">Cytoplasm</location>
    </subcellularLocation>
</comment>
<keyword evidence="4 9" id="KW-0645">Protease</keyword>
<evidence type="ECO:0000313" key="12">
    <source>
        <dbReference type="Proteomes" id="UP001519460"/>
    </source>
</evidence>
<evidence type="ECO:0000256" key="8">
    <source>
        <dbReference type="ARBA" id="ARBA00023049"/>
    </source>
</evidence>
<dbReference type="AlphaFoldDB" id="A0ABD0K5F5"/>
<dbReference type="CDD" id="cd06455">
    <property type="entry name" value="M3A_TOP"/>
    <property type="match status" value="1"/>
</dbReference>
<dbReference type="Gene3D" id="1.20.1050.40">
    <property type="entry name" value="Endopeptidase. Chain P, domain 1"/>
    <property type="match status" value="1"/>
</dbReference>
<dbReference type="InterPro" id="IPR045090">
    <property type="entry name" value="Pept_M3A_M3B"/>
</dbReference>
<dbReference type="InterPro" id="IPR024079">
    <property type="entry name" value="MetalloPept_cat_dom_sf"/>
</dbReference>
<feature type="domain" description="Peptidase M3A/M3B catalytic" evidence="10">
    <location>
        <begin position="315"/>
        <end position="763"/>
    </location>
</feature>
<dbReference type="InterPro" id="IPR024077">
    <property type="entry name" value="Neurolysin/TOP_dom2"/>
</dbReference>
<dbReference type="GO" id="GO:0008237">
    <property type="term" value="F:metallopeptidase activity"/>
    <property type="evidence" value="ECO:0007669"/>
    <property type="project" value="UniProtKB-KW"/>
</dbReference>
<keyword evidence="7 9" id="KW-0862">Zinc</keyword>
<evidence type="ECO:0000256" key="1">
    <source>
        <dbReference type="ARBA" id="ARBA00004496"/>
    </source>
</evidence>
<dbReference type="Gene3D" id="3.40.390.10">
    <property type="entry name" value="Collagenase (Catalytic Domain)"/>
    <property type="match status" value="1"/>
</dbReference>
<keyword evidence="6 9" id="KW-0378">Hydrolase</keyword>
<accession>A0ABD0K5F5</accession>
<dbReference type="EMBL" id="JACVVK020000240">
    <property type="protein sequence ID" value="KAK7482677.1"/>
    <property type="molecule type" value="Genomic_DNA"/>
</dbReference>
<evidence type="ECO:0000256" key="9">
    <source>
        <dbReference type="RuleBase" id="RU003435"/>
    </source>
</evidence>
<comment type="similarity">
    <text evidence="2 9">Belongs to the peptidase M3 family.</text>
</comment>
<evidence type="ECO:0000256" key="6">
    <source>
        <dbReference type="ARBA" id="ARBA00022801"/>
    </source>
</evidence>
<evidence type="ECO:0000313" key="11">
    <source>
        <dbReference type="EMBL" id="KAK7482677.1"/>
    </source>
</evidence>
<reference evidence="11 12" key="1">
    <citation type="journal article" date="2023" name="Sci. Data">
        <title>Genome assembly of the Korean intertidal mud-creeper Batillaria attramentaria.</title>
        <authorList>
            <person name="Patra A.K."/>
            <person name="Ho P.T."/>
            <person name="Jun S."/>
            <person name="Lee S.J."/>
            <person name="Kim Y."/>
            <person name="Won Y.J."/>
        </authorList>
    </citation>
    <scope>NUCLEOTIDE SEQUENCE [LARGE SCALE GENOMIC DNA]</scope>
    <source>
        <strain evidence="11">Wonlab-2016</strain>
    </source>
</reference>
<keyword evidence="3" id="KW-0963">Cytoplasm</keyword>
<organism evidence="11 12">
    <name type="scientific">Batillaria attramentaria</name>
    <dbReference type="NCBI Taxonomy" id="370345"/>
    <lineage>
        <taxon>Eukaryota</taxon>
        <taxon>Metazoa</taxon>
        <taxon>Spiralia</taxon>
        <taxon>Lophotrochozoa</taxon>
        <taxon>Mollusca</taxon>
        <taxon>Gastropoda</taxon>
        <taxon>Caenogastropoda</taxon>
        <taxon>Sorbeoconcha</taxon>
        <taxon>Cerithioidea</taxon>
        <taxon>Batillariidae</taxon>
        <taxon>Batillaria</taxon>
    </lineage>
</organism>
<comment type="cofactor">
    <cofactor evidence="9">
        <name>Zn(2+)</name>
        <dbReference type="ChEBI" id="CHEBI:29105"/>
    </cofactor>
    <text evidence="9">Binds 1 zinc ion.</text>
</comment>
<comment type="caution">
    <text evidence="11">The sequence shown here is derived from an EMBL/GenBank/DDBJ whole genome shotgun (WGS) entry which is preliminary data.</text>
</comment>
<evidence type="ECO:0000256" key="2">
    <source>
        <dbReference type="ARBA" id="ARBA00006040"/>
    </source>
</evidence>
<evidence type="ECO:0000256" key="7">
    <source>
        <dbReference type="ARBA" id="ARBA00022833"/>
    </source>
</evidence>
<dbReference type="PANTHER" id="PTHR11804:SF84">
    <property type="entry name" value="SACCHAROLYSIN"/>
    <property type="match status" value="1"/>
</dbReference>
<dbReference type="FunFam" id="1.20.1050.40:FF:000001">
    <property type="entry name" value="Thimet oligopeptidase 1"/>
    <property type="match status" value="1"/>
</dbReference>
<evidence type="ECO:0000259" key="10">
    <source>
        <dbReference type="Pfam" id="PF01432"/>
    </source>
</evidence>
<keyword evidence="8 9" id="KW-0482">Metalloprotease</keyword>
<keyword evidence="5 9" id="KW-0479">Metal-binding</keyword>
<dbReference type="PANTHER" id="PTHR11804">
    <property type="entry name" value="PROTEASE M3 THIMET OLIGOPEPTIDASE-RELATED"/>
    <property type="match status" value="1"/>
</dbReference>
<dbReference type="Gene3D" id="1.10.1370.10">
    <property type="entry name" value="Neurolysin, domain 3"/>
    <property type="match status" value="1"/>
</dbReference>
<dbReference type="InterPro" id="IPR024080">
    <property type="entry name" value="Neurolysin/TOP_N"/>
</dbReference>
<evidence type="ECO:0000256" key="3">
    <source>
        <dbReference type="ARBA" id="ARBA00022490"/>
    </source>
</evidence>
<dbReference type="GO" id="GO:0006508">
    <property type="term" value="P:proteolysis"/>
    <property type="evidence" value="ECO:0007669"/>
    <property type="project" value="UniProtKB-KW"/>
</dbReference>
<dbReference type="GO" id="GO:0005737">
    <property type="term" value="C:cytoplasm"/>
    <property type="evidence" value="ECO:0007669"/>
    <property type="project" value="UniProtKB-SubCell"/>
</dbReference>
<dbReference type="FunFam" id="3.40.390.10:FF:000006">
    <property type="entry name" value="Thimet oligopeptidase 1"/>
    <property type="match status" value="1"/>
</dbReference>
<proteinExistence type="inferred from homology"/>
<dbReference type="GO" id="GO:0046872">
    <property type="term" value="F:metal ion binding"/>
    <property type="evidence" value="ECO:0007669"/>
    <property type="project" value="UniProtKB-UniRule"/>
</dbReference>